<evidence type="ECO:0008006" key="3">
    <source>
        <dbReference type="Google" id="ProtNLM"/>
    </source>
</evidence>
<evidence type="ECO:0000313" key="1">
    <source>
        <dbReference type="EMBL" id="MBT1587512.1"/>
    </source>
</evidence>
<dbReference type="InterPro" id="IPR027417">
    <property type="entry name" value="P-loop_NTPase"/>
</dbReference>
<dbReference type="SUPFAM" id="SSF52540">
    <property type="entry name" value="P-loop containing nucleoside triphosphate hydrolases"/>
    <property type="match status" value="1"/>
</dbReference>
<sequence length="664" mass="74557">MSPSGNPFRSRYTEMQRDRAGFLTTFSTTMLEALPDAAVAWNRLVVLRSAPGAGKTSMLRMLTPDNLAAFRSPTRDDHLEELRSELNSSGVLSDGRPQLLGLMVSVGRDYRSLVDLGPQGAGALKIFFKLLDARILTRAVEAALTATEQRFPDGASSVEFRPNAGPDTERARALAKRLFNIDTVPFNGQQILDQLREKERSVLDLLGSLMPVDWEGIDGHPDLLSLEFLATTRIFVNDSELHARPVLLFDDVHDLDPDQRTALYNALIVREPRVGRWIAERRSAVPLNELLVGRTEGREYSLIEIEKHLDRPFKQRQIMTAIADSRAMRPLLSQGRNELFSMLLSSAESIPGGLMERALAEAERDASAAVDAHPEHRQWLARLTEQGGSQSVLERAVGFRELRILIERNLNRQAPTLFDFVEELDPDRAEKLSSSSTRAAAKLFLAREQNLPYYFGPNVLAELSSRNIEQYLALAGDQFDLILSALMIRGRSPYLLASEQDVRVRRGSKEMWNTIPRRIPNGMDVQALLYSIAERGRAETYQPTAPYAPGVTGMALEWSEAQRLFRAPQQDSNLERLRNAFGQAVANNLLETTAEPQAVKNSRFQVFYLNRMLLPHFSLPLQRGGFREQSVARTLNRWTRAAARLGGHLPDIDDDVSLPDERLL</sequence>
<protein>
    <recommendedName>
        <fullName evidence="3">ATP-binding protein</fullName>
    </recommendedName>
</protein>
<dbReference type="Pfam" id="PF24389">
    <property type="entry name" value="ORC-CDC6-like"/>
    <property type="match status" value="1"/>
</dbReference>
<evidence type="ECO:0000313" key="2">
    <source>
        <dbReference type="Proteomes" id="UP001519641"/>
    </source>
</evidence>
<dbReference type="InterPro" id="IPR056955">
    <property type="entry name" value="ORC-CDC6-like"/>
</dbReference>
<name>A0ABS5VDI5_9MICO</name>
<accession>A0ABS5VDI5</accession>
<dbReference type="Proteomes" id="UP001519641">
    <property type="component" value="Unassembled WGS sequence"/>
</dbReference>
<reference evidence="1 2" key="1">
    <citation type="submission" date="2021-05" db="EMBL/GenBank/DDBJ databases">
        <title>Whole genome sequence of Curtobacterium flaccumfaciens pv. flaccumfaciens strain CFBP 8819.</title>
        <authorList>
            <person name="Osdaghi E."/>
            <person name="Taghouti G."/>
            <person name="Portier P."/>
            <person name="Fazliarab A."/>
            <person name="Taghavi S.M."/>
            <person name="Briand M."/>
            <person name="Le-Saux M."/>
            <person name="Jacques M.-A."/>
        </authorList>
    </citation>
    <scope>NUCLEOTIDE SEQUENCE [LARGE SCALE GENOMIC DNA]</scope>
    <source>
        <strain evidence="1 2">CFBP 8819</strain>
    </source>
</reference>
<keyword evidence="2" id="KW-1185">Reference proteome</keyword>
<proteinExistence type="predicted"/>
<organism evidence="1 2">
    <name type="scientific">Curtobacterium aurantiacum</name>
    <dbReference type="NCBI Taxonomy" id="3236919"/>
    <lineage>
        <taxon>Bacteria</taxon>
        <taxon>Bacillati</taxon>
        <taxon>Actinomycetota</taxon>
        <taxon>Actinomycetes</taxon>
        <taxon>Micrococcales</taxon>
        <taxon>Microbacteriaceae</taxon>
        <taxon>Curtobacterium</taxon>
    </lineage>
</organism>
<gene>
    <name evidence="1" type="ORF">KK097_06740</name>
</gene>
<comment type="caution">
    <text evidence="1">The sequence shown here is derived from an EMBL/GenBank/DDBJ whole genome shotgun (WGS) entry which is preliminary data.</text>
</comment>
<dbReference type="EMBL" id="JAHEWS010000008">
    <property type="protein sequence ID" value="MBT1587512.1"/>
    <property type="molecule type" value="Genomic_DNA"/>
</dbReference>